<evidence type="ECO:0000256" key="1">
    <source>
        <dbReference type="SAM" id="MobiDB-lite"/>
    </source>
</evidence>
<evidence type="ECO:0000313" key="3">
    <source>
        <dbReference type="Proteomes" id="UP000053105"/>
    </source>
</evidence>
<feature type="region of interest" description="Disordered" evidence="1">
    <location>
        <begin position="65"/>
        <end position="180"/>
    </location>
</feature>
<feature type="compositionally biased region" description="Low complexity" evidence="1">
    <location>
        <begin position="140"/>
        <end position="154"/>
    </location>
</feature>
<organism evidence="2 3">
    <name type="scientific">Melipona quadrifasciata</name>
    <dbReference type="NCBI Taxonomy" id="166423"/>
    <lineage>
        <taxon>Eukaryota</taxon>
        <taxon>Metazoa</taxon>
        <taxon>Ecdysozoa</taxon>
        <taxon>Arthropoda</taxon>
        <taxon>Hexapoda</taxon>
        <taxon>Insecta</taxon>
        <taxon>Pterygota</taxon>
        <taxon>Neoptera</taxon>
        <taxon>Endopterygota</taxon>
        <taxon>Hymenoptera</taxon>
        <taxon>Apocrita</taxon>
        <taxon>Aculeata</taxon>
        <taxon>Apoidea</taxon>
        <taxon>Anthophila</taxon>
        <taxon>Apidae</taxon>
        <taxon>Melipona</taxon>
    </lineage>
</organism>
<dbReference type="OrthoDB" id="7634978at2759"/>
<feature type="compositionally biased region" description="Low complexity" evidence="1">
    <location>
        <begin position="170"/>
        <end position="180"/>
    </location>
</feature>
<gene>
    <name evidence="2" type="ORF">WN51_12265</name>
</gene>
<name>A0A0N0U5P1_9HYME</name>
<evidence type="ECO:0000313" key="2">
    <source>
        <dbReference type="EMBL" id="KOX75521.1"/>
    </source>
</evidence>
<sequence>MSSELASAEACMLASAGVFRLARTGCWSTDALLLASRFAWYTDDASSEPPVASSWAPIGADGPWRPSDEATLTASSFSAGPKTVPLGLPAPPTPPGAHASAGGPVATVSSCSLVPDTVPEHTGPVAPHTGPTVTRNRTMSLPSSPKSSTCSAAPGSEPPRHRRCSPNLLGSGRTSGCPSSSSCCRCRCRCRCLSPRHHTYTRAEKPTTNIHGCYTCTRSHFTGFGFSLGFGFGFGFGSVPSRLVSFRLSPLPLSHSLSLSLSLSFSLSSCLTADLSKRVRDPS</sequence>
<dbReference type="AlphaFoldDB" id="A0A0N0U5P1"/>
<proteinExistence type="predicted"/>
<accession>A0A0N0U5P1</accession>
<dbReference type="EMBL" id="KQ435762">
    <property type="protein sequence ID" value="KOX75521.1"/>
    <property type="molecule type" value="Genomic_DNA"/>
</dbReference>
<protein>
    <submittedName>
        <fullName evidence="2">Uncharacterized protein</fullName>
    </submittedName>
</protein>
<reference evidence="2 3" key="1">
    <citation type="submission" date="2015-07" db="EMBL/GenBank/DDBJ databases">
        <title>The genome of Melipona quadrifasciata.</title>
        <authorList>
            <person name="Pan H."/>
            <person name="Kapheim K."/>
        </authorList>
    </citation>
    <scope>NUCLEOTIDE SEQUENCE [LARGE SCALE GENOMIC DNA]</scope>
    <source>
        <strain evidence="2">0111107301</strain>
        <tissue evidence="2">Whole body</tissue>
    </source>
</reference>
<dbReference type="Proteomes" id="UP000053105">
    <property type="component" value="Unassembled WGS sequence"/>
</dbReference>
<keyword evidence="3" id="KW-1185">Reference proteome</keyword>